<accession>A0A238W2V3</accession>
<keyword evidence="5" id="KW-1185">Reference proteome</keyword>
<protein>
    <submittedName>
        <fullName evidence="4">Membrane protease YdiL, CAAX protease family</fullName>
    </submittedName>
</protein>
<evidence type="ECO:0000313" key="5">
    <source>
        <dbReference type="Proteomes" id="UP000198397"/>
    </source>
</evidence>
<dbReference type="GO" id="GO:0004175">
    <property type="term" value="F:endopeptidase activity"/>
    <property type="evidence" value="ECO:0007669"/>
    <property type="project" value="UniProtKB-ARBA"/>
</dbReference>
<feature type="transmembrane region" description="Helical" evidence="2">
    <location>
        <begin position="224"/>
        <end position="254"/>
    </location>
</feature>
<dbReference type="GO" id="GO:0006508">
    <property type="term" value="P:proteolysis"/>
    <property type="evidence" value="ECO:0007669"/>
    <property type="project" value="UniProtKB-KW"/>
</dbReference>
<feature type="transmembrane region" description="Helical" evidence="2">
    <location>
        <begin position="6"/>
        <end position="25"/>
    </location>
</feature>
<evidence type="ECO:0000256" key="2">
    <source>
        <dbReference type="SAM" id="Phobius"/>
    </source>
</evidence>
<feature type="transmembrane region" description="Helical" evidence="2">
    <location>
        <begin position="80"/>
        <end position="102"/>
    </location>
</feature>
<evidence type="ECO:0000313" key="4">
    <source>
        <dbReference type="EMBL" id="SNR40664.1"/>
    </source>
</evidence>
<evidence type="ECO:0000256" key="1">
    <source>
        <dbReference type="SAM" id="MobiDB-lite"/>
    </source>
</evidence>
<feature type="transmembrane region" description="Helical" evidence="2">
    <location>
        <begin position="117"/>
        <end position="142"/>
    </location>
</feature>
<dbReference type="InterPro" id="IPR003675">
    <property type="entry name" value="Rce1/LyrA-like_dom"/>
</dbReference>
<dbReference type="GO" id="GO:0080120">
    <property type="term" value="P:CAAX-box protein maturation"/>
    <property type="evidence" value="ECO:0007669"/>
    <property type="project" value="UniProtKB-ARBA"/>
</dbReference>
<keyword evidence="2" id="KW-0812">Transmembrane</keyword>
<feature type="transmembrane region" description="Helical" evidence="2">
    <location>
        <begin position="163"/>
        <end position="180"/>
    </location>
</feature>
<keyword evidence="4" id="KW-0645">Protease</keyword>
<organism evidence="4 5">
    <name type="scientific">Halorubrum vacuolatum</name>
    <name type="common">Natronobacterium vacuolatum</name>
    <dbReference type="NCBI Taxonomy" id="63740"/>
    <lineage>
        <taxon>Archaea</taxon>
        <taxon>Methanobacteriati</taxon>
        <taxon>Methanobacteriota</taxon>
        <taxon>Stenosarchaea group</taxon>
        <taxon>Halobacteria</taxon>
        <taxon>Halobacteriales</taxon>
        <taxon>Haloferacaceae</taxon>
        <taxon>Halorubrum</taxon>
    </lineage>
</organism>
<keyword evidence="4" id="KW-0378">Hydrolase</keyword>
<feature type="domain" description="CAAX prenyl protease 2/Lysostaphin resistance protein A-like" evidence="3">
    <location>
        <begin position="166"/>
        <end position="257"/>
    </location>
</feature>
<dbReference type="Proteomes" id="UP000198397">
    <property type="component" value="Unassembled WGS sequence"/>
</dbReference>
<feature type="compositionally biased region" description="Acidic residues" evidence="1">
    <location>
        <begin position="52"/>
        <end position="62"/>
    </location>
</feature>
<feature type="transmembrane region" description="Helical" evidence="2">
    <location>
        <begin position="192"/>
        <end position="212"/>
    </location>
</feature>
<gene>
    <name evidence="4" type="ORF">SAMN06264855_10554</name>
</gene>
<reference evidence="4 5" key="1">
    <citation type="submission" date="2017-06" db="EMBL/GenBank/DDBJ databases">
        <authorList>
            <person name="Kim H.J."/>
            <person name="Triplett B.A."/>
        </authorList>
    </citation>
    <scope>NUCLEOTIDE SEQUENCE [LARGE SCALE GENOMIC DNA]</scope>
    <source>
        <strain evidence="4 5">DSM 8800</strain>
    </source>
</reference>
<dbReference type="AlphaFoldDB" id="A0A238W2V3"/>
<sequence>MPEYMTDWTLFAVGVVVLTLVLLILTRRSSEALEGAHIVGVDDPRAGTDRDGDGDDSAEGDVADPVPVEPSPTPTLTADLLLINVAVTQGIALAALVALAWWADVPAAAFGLSMDDLAAGVLLAGVALGVLFYTGNEIAAGIGRRVGMPVSERLREAMAPDDARGWTFLLVVVLPVIALFEEALFRGALIGAFALGFGVDPWLLAVASSILFGLGHGAQGRLGVLVTGVLGFALAAVFVLTESLLLVIVVHYVINALEFGVREGLGWKPFGGVA</sequence>
<dbReference type="EMBL" id="FZNQ01000005">
    <property type="protein sequence ID" value="SNR40664.1"/>
    <property type="molecule type" value="Genomic_DNA"/>
</dbReference>
<dbReference type="Pfam" id="PF02517">
    <property type="entry name" value="Rce1-like"/>
    <property type="match status" value="1"/>
</dbReference>
<feature type="region of interest" description="Disordered" evidence="1">
    <location>
        <begin position="43"/>
        <end position="70"/>
    </location>
</feature>
<name>A0A238W2V3_HALVU</name>
<keyword evidence="2" id="KW-0472">Membrane</keyword>
<keyword evidence="2" id="KW-1133">Transmembrane helix</keyword>
<evidence type="ECO:0000259" key="3">
    <source>
        <dbReference type="Pfam" id="PF02517"/>
    </source>
</evidence>
<proteinExistence type="predicted"/>